<organism evidence="4 5">
    <name type="scientific">Coniochaeta pulveracea</name>
    <dbReference type="NCBI Taxonomy" id="177199"/>
    <lineage>
        <taxon>Eukaryota</taxon>
        <taxon>Fungi</taxon>
        <taxon>Dikarya</taxon>
        <taxon>Ascomycota</taxon>
        <taxon>Pezizomycotina</taxon>
        <taxon>Sordariomycetes</taxon>
        <taxon>Sordariomycetidae</taxon>
        <taxon>Coniochaetales</taxon>
        <taxon>Coniochaetaceae</taxon>
        <taxon>Coniochaeta</taxon>
    </lineage>
</organism>
<evidence type="ECO:0000256" key="2">
    <source>
        <dbReference type="SAM" id="MobiDB-lite"/>
    </source>
</evidence>
<feature type="compositionally biased region" description="Basic and acidic residues" evidence="2">
    <location>
        <begin position="1"/>
        <end position="10"/>
    </location>
</feature>
<evidence type="ECO:0000313" key="5">
    <source>
        <dbReference type="Proteomes" id="UP000275385"/>
    </source>
</evidence>
<feature type="compositionally biased region" description="Polar residues" evidence="2">
    <location>
        <begin position="67"/>
        <end position="88"/>
    </location>
</feature>
<dbReference type="Proteomes" id="UP000275385">
    <property type="component" value="Unassembled WGS sequence"/>
</dbReference>
<dbReference type="PANTHER" id="PTHR48153:SF2">
    <property type="entry name" value="UFM1-SPECIFIC PROTEASE 2"/>
    <property type="match status" value="1"/>
</dbReference>
<dbReference type="GO" id="GO:0071567">
    <property type="term" value="F:deUFMylase activity"/>
    <property type="evidence" value="ECO:0007669"/>
    <property type="project" value="TreeGrafter"/>
</dbReference>
<sequence>MQHLHLEDMSTSRSRRHRPTSSAKSPTPETKPDYVACPICEEVLMLDLMSDHMTLHDQEDDHAAAVGTSSPTKPQTQQPVTKYFTSKPSSKHERSPTSSGNEASRSSWKRRLLTTALPGPHFRPRPAKPSSNTHIRPGHRLGTAHLGKYAHEARMPASLEHLLRTKGQVSQAGIIPVLEQLLLQSSSTKHAYLCHPAVQHVSRLKKEGPFCGYRNIQTLCSYIVATKAEGWEKLGREKGKLPSVLEIQEWIETAWDKGINAECRAETGGVRGTRKYIGTYEAEAVFRLLAVPCQIKGFKMKEKGRSKEAMLDEVEGYFLAATGKGQGGKVKMTGLPPIYFQHQGHSMTIVGLEETTKGERNLLVLDPMFSDPYHVRRLVGRDLKGEKMVGAWVEVLLKAYRRGNKYLGRFDAFEVLK</sequence>
<dbReference type="InterPro" id="IPR012462">
    <property type="entry name" value="UFSP1/2_DUB_cat"/>
</dbReference>
<dbReference type="Gene3D" id="3.90.70.130">
    <property type="match status" value="1"/>
</dbReference>
<dbReference type="OrthoDB" id="288987at2759"/>
<dbReference type="PANTHER" id="PTHR48153">
    <property type="entry name" value="UFM1-SPECIFIC PROTEASE 2"/>
    <property type="match status" value="1"/>
</dbReference>
<feature type="domain" description="UFSP1/2/DUB catalytic" evidence="3">
    <location>
        <begin position="188"/>
        <end position="415"/>
    </location>
</feature>
<evidence type="ECO:0000256" key="1">
    <source>
        <dbReference type="ARBA" id="ARBA00022801"/>
    </source>
</evidence>
<feature type="region of interest" description="Disordered" evidence="2">
    <location>
        <begin position="1"/>
        <end position="33"/>
    </location>
</feature>
<evidence type="ECO:0000259" key="3">
    <source>
        <dbReference type="Pfam" id="PF07910"/>
    </source>
</evidence>
<evidence type="ECO:0000313" key="4">
    <source>
        <dbReference type="EMBL" id="RKU43448.1"/>
    </source>
</evidence>
<keyword evidence="5" id="KW-1185">Reference proteome</keyword>
<reference evidence="4 5" key="1">
    <citation type="submission" date="2018-08" db="EMBL/GenBank/DDBJ databases">
        <title>Draft genome of the lignicolous fungus Coniochaeta pulveracea.</title>
        <authorList>
            <person name="Borstlap C.J."/>
            <person name="De Witt R.N."/>
            <person name="Botha A."/>
            <person name="Volschenk H."/>
        </authorList>
    </citation>
    <scope>NUCLEOTIDE SEQUENCE [LARGE SCALE GENOMIC DNA]</scope>
    <source>
        <strain evidence="4 5">CAB683</strain>
    </source>
</reference>
<name>A0A420Y6C7_9PEZI</name>
<proteinExistence type="predicted"/>
<dbReference type="STRING" id="177199.A0A420Y6C7"/>
<accession>A0A420Y6C7</accession>
<protein>
    <recommendedName>
        <fullName evidence="3">UFSP1/2/DUB catalytic domain-containing protein</fullName>
    </recommendedName>
</protein>
<dbReference type="Pfam" id="PF07910">
    <property type="entry name" value="Peptidase_C78"/>
    <property type="match status" value="1"/>
</dbReference>
<feature type="compositionally biased region" description="Polar residues" evidence="2">
    <location>
        <begin position="96"/>
        <end position="106"/>
    </location>
</feature>
<comment type="caution">
    <text evidence="4">The sequence shown here is derived from an EMBL/GenBank/DDBJ whole genome shotgun (WGS) entry which is preliminary data.</text>
</comment>
<gene>
    <name evidence="4" type="ORF">DL546_006406</name>
</gene>
<dbReference type="EMBL" id="QVQW01000043">
    <property type="protein sequence ID" value="RKU43448.1"/>
    <property type="molecule type" value="Genomic_DNA"/>
</dbReference>
<dbReference type="AlphaFoldDB" id="A0A420Y6C7"/>
<feature type="region of interest" description="Disordered" evidence="2">
    <location>
        <begin position="62"/>
        <end position="140"/>
    </location>
</feature>
<keyword evidence="1" id="KW-0378">Hydrolase</keyword>